<dbReference type="SUPFAM" id="SSF52540">
    <property type="entry name" value="P-loop containing nucleoside triphosphate hydrolases"/>
    <property type="match status" value="1"/>
</dbReference>
<reference evidence="6" key="1">
    <citation type="submission" date="2024-10" db="EMBL/GenBank/DDBJ databases">
        <authorList>
            <person name="Ryan C."/>
        </authorList>
    </citation>
    <scope>NUCLEOTIDE SEQUENCE [LARGE SCALE GENOMIC DNA]</scope>
</reference>
<dbReference type="Gene3D" id="3.40.50.300">
    <property type="entry name" value="P-loop containing nucleotide triphosphate hydrolases"/>
    <property type="match status" value="1"/>
</dbReference>
<dbReference type="Pfam" id="PF00931">
    <property type="entry name" value="NB-ARC"/>
    <property type="match status" value="1"/>
</dbReference>
<keyword evidence="7" id="KW-1185">Reference proteome</keyword>
<accession>A0ABC9G835</accession>
<organism evidence="6 7">
    <name type="scientific">Urochloa decumbens</name>
    <dbReference type="NCBI Taxonomy" id="240449"/>
    <lineage>
        <taxon>Eukaryota</taxon>
        <taxon>Viridiplantae</taxon>
        <taxon>Streptophyta</taxon>
        <taxon>Embryophyta</taxon>
        <taxon>Tracheophyta</taxon>
        <taxon>Spermatophyta</taxon>
        <taxon>Magnoliopsida</taxon>
        <taxon>Liliopsida</taxon>
        <taxon>Poales</taxon>
        <taxon>Poaceae</taxon>
        <taxon>PACMAD clade</taxon>
        <taxon>Panicoideae</taxon>
        <taxon>Panicodae</taxon>
        <taxon>Paniceae</taxon>
        <taxon>Melinidinae</taxon>
        <taxon>Urochloa</taxon>
    </lineage>
</organism>
<dbReference type="PRINTS" id="PR00364">
    <property type="entry name" value="DISEASERSIST"/>
</dbReference>
<protein>
    <submittedName>
        <fullName evidence="6">Uncharacterized protein</fullName>
    </submittedName>
</protein>
<dbReference type="PANTHER" id="PTHR36766:SF64">
    <property type="entry name" value="OS12G0206100 PROTEIN"/>
    <property type="match status" value="1"/>
</dbReference>
<dbReference type="Gene3D" id="1.10.10.10">
    <property type="entry name" value="Winged helix-like DNA-binding domain superfamily/Winged helix DNA-binding domain"/>
    <property type="match status" value="1"/>
</dbReference>
<dbReference type="EMBL" id="OZ075118">
    <property type="protein sequence ID" value="CAL5089597.1"/>
    <property type="molecule type" value="Genomic_DNA"/>
</dbReference>
<evidence type="ECO:0000259" key="5">
    <source>
        <dbReference type="Pfam" id="PF25019"/>
    </source>
</evidence>
<dbReference type="Pfam" id="PF23559">
    <property type="entry name" value="WHD_DRP"/>
    <property type="match status" value="1"/>
</dbReference>
<dbReference type="FunFam" id="3.40.50.300:FF:001091">
    <property type="entry name" value="Probable disease resistance protein At1g61300"/>
    <property type="match status" value="1"/>
</dbReference>
<dbReference type="GO" id="GO:0006952">
    <property type="term" value="P:defense response"/>
    <property type="evidence" value="ECO:0007669"/>
    <property type="project" value="UniProtKB-KW"/>
</dbReference>
<evidence type="ECO:0000256" key="1">
    <source>
        <dbReference type="ARBA" id="ARBA00022614"/>
    </source>
</evidence>
<dbReference type="PANTHER" id="PTHR36766">
    <property type="entry name" value="PLANT BROAD-SPECTRUM MILDEW RESISTANCE PROTEIN RPW8"/>
    <property type="match status" value="1"/>
</dbReference>
<dbReference type="InterPro" id="IPR036388">
    <property type="entry name" value="WH-like_DNA-bd_sf"/>
</dbReference>
<dbReference type="InterPro" id="IPR056789">
    <property type="entry name" value="LRR_R13L1-DRL21"/>
</dbReference>
<dbReference type="SUPFAM" id="SSF52058">
    <property type="entry name" value="L domain-like"/>
    <property type="match status" value="2"/>
</dbReference>
<dbReference type="InterPro" id="IPR002182">
    <property type="entry name" value="NB-ARC"/>
</dbReference>
<dbReference type="Gene3D" id="3.80.10.10">
    <property type="entry name" value="Ribonuclease Inhibitor"/>
    <property type="match status" value="4"/>
</dbReference>
<keyword evidence="2" id="KW-0611">Plant defense</keyword>
<feature type="domain" description="NB-ARC" evidence="3">
    <location>
        <begin position="223"/>
        <end position="387"/>
    </location>
</feature>
<sequence>MAPVAALVFAGKAFATSAITYLVNKACDYLVRYRKSEGIEEVKKRILVLVPDVQVVFDAINPEYIREKSSSLDAWLWKLRDALEEAEDAIDELEYYELAEKAKDRKVSDWGSSWAKLNHKAVKSITGTSMVDRTIKCWTHRGALKRLRKAVKDLDKVAGGVVDFLELAKHVKGCPSEQEEHLINDDRETGSMLTITKVFGRKKEEVLVTGWLTKTDQVSEISVANHVSVVSIVGHGGMGKTTLAQCIYNSRDVKRHFGMVIWASVSTNFNAKAIICSILESATLKKPVANSLEALQKILREILEPLKFLLVLDDVWEDMNEAQWEKLFAPLREGKIGSKILLTTRMQSVADCAMKLMAGSSATECLKLQGLEENENLELFNHHAFSNLTIQDYSYLQPTGDRIAKKLRGCPLVTKVIGAHLRDNMDFEYWDIFFHESLEHFEVTAEDIMKVLKLSYYHLSTKLQTCFRYCSILPRGGEIGKEDLVKMWMCSGLISRDEPRSLQVIVQNYLVPLTKKSFLELRFRKSNLGIVREESGYYVMHDLMHDLAKYVSFGECAQIVDVASAGNIARTVRHIRVEDINRFPVEEIKKITNLKNLRTIIISDSHEEIKSDILNTIEELVRKSKSLRLFQTELFHTTQFLSKLAKLRHLRFIILQLTSTRPLHGIVKMYHLTVLELHCNDVAIKQKHIRDLGNLDCLQYVTCGSAEFVNLHVDRLTSLQTLQHYHIEEGKGYMISALKELSSLRRLVLKGLENVQTHEEAEGAKLKEKQYLISLSLQWSECSGAQSGIDDLILENLEPHANLRELQIIGYNGANLPNWIAEPFIRNLRVLELKSCTNLELLTPLTELLVLKHVDLNNLLRLKKIGQSMDASISLSPNLRTLVVIGCPELQELPLLPPSLVSLEITRVGLTKLPRIGKSQSENDITDSSQLLYVSVTKCPSLASFDGSLLEQEEYMGVLIDLKLEGSEHLESTSLTFASMNQLRELHIRNCPVLKMLPPSRRYGLLPLSLRKLHISKCGAVAVALIESLHGLSNLSGLELEHCSGLTSLPPPDVFMSLKSLRSVDIIECEDLRSFGGLGFLTSRFRLKISGCNKLIEVQASQIPGTSSDKEECLAVPSNSLQIHSLGIDLPSLLLVEPLKSLQHTQSLSIQDASAADSLPEQWLLQNSASLRYLDIHSARSLELLPSRMQDLSALEVLTLFSTEQLRTLPCLPSSLRELRIWGCNTELEPGGEVYRNGSPEWNNISHIPRVKIGKLRWIMGKRCSQKTYDMLWGSDYATLSSWVNQPENDGNVESALQWWKKQFCLLNTC</sequence>
<evidence type="ECO:0000256" key="2">
    <source>
        <dbReference type="ARBA" id="ARBA00022821"/>
    </source>
</evidence>
<evidence type="ECO:0000313" key="6">
    <source>
        <dbReference type="EMBL" id="CAL5089597.1"/>
    </source>
</evidence>
<dbReference type="InterPro" id="IPR027417">
    <property type="entry name" value="P-loop_NTPase"/>
</dbReference>
<proteinExistence type="predicted"/>
<gene>
    <name evidence="6" type="ORF">URODEC1_LOCUS113429</name>
</gene>
<dbReference type="InterPro" id="IPR058922">
    <property type="entry name" value="WHD_DRP"/>
</dbReference>
<dbReference type="Pfam" id="PF25019">
    <property type="entry name" value="LRR_R13L1-DRL21"/>
    <property type="match status" value="1"/>
</dbReference>
<evidence type="ECO:0000313" key="7">
    <source>
        <dbReference type="Proteomes" id="UP001497457"/>
    </source>
</evidence>
<name>A0ABC9G835_9POAL</name>
<dbReference type="Proteomes" id="UP001497457">
    <property type="component" value="Chromosome 8b"/>
</dbReference>
<dbReference type="InterPro" id="IPR032675">
    <property type="entry name" value="LRR_dom_sf"/>
</dbReference>
<evidence type="ECO:0000259" key="3">
    <source>
        <dbReference type="Pfam" id="PF00931"/>
    </source>
</evidence>
<keyword evidence="1" id="KW-0433">Leucine-rich repeat</keyword>
<feature type="domain" description="R13L1/DRL21-like LRR repeat region" evidence="5">
    <location>
        <begin position="735"/>
        <end position="858"/>
    </location>
</feature>
<evidence type="ECO:0000259" key="4">
    <source>
        <dbReference type="Pfam" id="PF23559"/>
    </source>
</evidence>
<feature type="domain" description="Disease resistance protein winged helix" evidence="4">
    <location>
        <begin position="472"/>
        <end position="548"/>
    </location>
</feature>